<dbReference type="GO" id="GO:0016746">
    <property type="term" value="F:acyltransferase activity"/>
    <property type="evidence" value="ECO:0007669"/>
    <property type="project" value="UniProtKB-KW"/>
</dbReference>
<keyword evidence="6 9" id="KW-0012">Acyltransferase</keyword>
<feature type="transmembrane region" description="Helical" evidence="8">
    <location>
        <begin position="36"/>
        <end position="54"/>
    </location>
</feature>
<dbReference type="Proteomes" id="UP001628179">
    <property type="component" value="Unassembled WGS sequence"/>
</dbReference>
<evidence type="ECO:0000256" key="8">
    <source>
        <dbReference type="SAM" id="Phobius"/>
    </source>
</evidence>
<proteinExistence type="predicted"/>
<keyword evidence="2 8" id="KW-0812">Transmembrane</keyword>
<feature type="region of interest" description="Disordered" evidence="7">
    <location>
        <begin position="272"/>
        <end position="309"/>
    </location>
</feature>
<dbReference type="PANTHER" id="PTHR23063">
    <property type="entry name" value="PHOSPHOLIPID ACYLTRANSFERASE"/>
    <property type="match status" value="1"/>
</dbReference>
<evidence type="ECO:0000313" key="9">
    <source>
        <dbReference type="EMBL" id="GAB1314835.1"/>
    </source>
</evidence>
<evidence type="ECO:0000256" key="1">
    <source>
        <dbReference type="ARBA" id="ARBA00022679"/>
    </source>
</evidence>
<sequence>MEKFSQFRDRGSGISPFMPITASPSSFAIAMSAFRFLLRLPFFLTYSALYFLVLHHLPLPAVARKLLLWTLLAIPGIWWVDLQLDGVKRGSLSQQPPSRVPHPRSIIAANFTSPIDALYLAAVFDPIFVVAHPGSRKVRRISLFSAISAALSGSTQFADPPPPDGNNGNNKNDDGGITDLGALLARHPDRVIAVFPECATTNGQGILPLSPCLLTAPAETAIFPVSMRYNPPDITTPIPGARAWVDFLWKLLGGTTHTIRVRIAEGVHNTTQASNGVSSSYNSHETLTSGGGGGRRGEDEPTAEEQRMLDRVAEALARLGRVKRVGVTVRTKKDFVAAWNKRRR</sequence>
<evidence type="ECO:0000313" key="10">
    <source>
        <dbReference type="Proteomes" id="UP001628179"/>
    </source>
</evidence>
<reference evidence="9 10" key="1">
    <citation type="submission" date="2024-09" db="EMBL/GenBank/DDBJ databases">
        <title>Itraconazole resistance in Madurella fahalii resulting from another homologue of gene encoding cytochrome P450 14-alpha sterol demethylase (CYP51).</title>
        <authorList>
            <person name="Yoshioka I."/>
            <person name="Fahal A.H."/>
            <person name="Kaneko S."/>
            <person name="Yaguchi T."/>
        </authorList>
    </citation>
    <scope>NUCLEOTIDE SEQUENCE [LARGE SCALE GENOMIC DNA]</scope>
    <source>
        <strain evidence="9 10">IFM 68171</strain>
    </source>
</reference>
<evidence type="ECO:0000256" key="4">
    <source>
        <dbReference type="ARBA" id="ARBA00023098"/>
    </source>
</evidence>
<feature type="region of interest" description="Disordered" evidence="7">
    <location>
        <begin position="154"/>
        <end position="176"/>
    </location>
</feature>
<name>A0ABQ0GB77_9PEZI</name>
<evidence type="ECO:0000256" key="5">
    <source>
        <dbReference type="ARBA" id="ARBA00023136"/>
    </source>
</evidence>
<evidence type="ECO:0000256" key="6">
    <source>
        <dbReference type="ARBA" id="ARBA00023315"/>
    </source>
</evidence>
<dbReference type="PANTHER" id="PTHR23063:SF60">
    <property type="entry name" value="LYSOPHOSPHATIDIC ACID:OLEOYL-COA ACYLTRANSFERASE 1"/>
    <property type="match status" value="1"/>
</dbReference>
<protein>
    <submittedName>
        <fullName evidence="9">Lysophosphatidic acid:oleoyl-CoA acyltransferase 1</fullName>
    </submittedName>
</protein>
<evidence type="ECO:0000256" key="7">
    <source>
        <dbReference type="SAM" id="MobiDB-lite"/>
    </source>
</evidence>
<keyword evidence="10" id="KW-1185">Reference proteome</keyword>
<keyword evidence="3 8" id="KW-1133">Transmembrane helix</keyword>
<evidence type="ECO:0000256" key="3">
    <source>
        <dbReference type="ARBA" id="ARBA00022989"/>
    </source>
</evidence>
<keyword evidence="5 8" id="KW-0472">Membrane</keyword>
<comment type="caution">
    <text evidence="9">The sequence shown here is derived from an EMBL/GenBank/DDBJ whole genome shotgun (WGS) entry which is preliminary data.</text>
</comment>
<keyword evidence="4" id="KW-0443">Lipid metabolism</keyword>
<organism evidence="9 10">
    <name type="scientific">Madurella fahalii</name>
    <dbReference type="NCBI Taxonomy" id="1157608"/>
    <lineage>
        <taxon>Eukaryota</taxon>
        <taxon>Fungi</taxon>
        <taxon>Dikarya</taxon>
        <taxon>Ascomycota</taxon>
        <taxon>Pezizomycotina</taxon>
        <taxon>Sordariomycetes</taxon>
        <taxon>Sordariomycetidae</taxon>
        <taxon>Sordariales</taxon>
        <taxon>Sordariales incertae sedis</taxon>
        <taxon>Madurella</taxon>
    </lineage>
</organism>
<gene>
    <name evidence="9" type="primary">vps66</name>
    <name evidence="9" type="ORF">MFIFM68171_05045</name>
</gene>
<dbReference type="GeneID" id="98175788"/>
<accession>A0ABQ0GB77</accession>
<dbReference type="EMBL" id="BAAFSV010000002">
    <property type="protein sequence ID" value="GAB1314835.1"/>
    <property type="molecule type" value="Genomic_DNA"/>
</dbReference>
<feature type="compositionally biased region" description="Polar residues" evidence="7">
    <location>
        <begin position="272"/>
        <end position="288"/>
    </location>
</feature>
<evidence type="ECO:0000256" key="2">
    <source>
        <dbReference type="ARBA" id="ARBA00022692"/>
    </source>
</evidence>
<keyword evidence="1" id="KW-0808">Transferase</keyword>
<dbReference type="RefSeq" id="XP_070916566.1">
    <property type="nucleotide sequence ID" value="XM_071060465.1"/>
</dbReference>
<feature type="compositionally biased region" description="Basic and acidic residues" evidence="7">
    <location>
        <begin position="295"/>
        <end position="309"/>
    </location>
</feature>